<evidence type="ECO:0000313" key="2">
    <source>
        <dbReference type="Proteomes" id="UP000199488"/>
    </source>
</evidence>
<reference evidence="1 2" key="1">
    <citation type="submission" date="2016-10" db="EMBL/GenBank/DDBJ databases">
        <authorList>
            <person name="de Groot N.N."/>
        </authorList>
    </citation>
    <scope>NUCLEOTIDE SEQUENCE [LARGE SCALE GENOMIC DNA]</scope>
    <source>
        <strain evidence="1 2">DSM 23126</strain>
    </source>
</reference>
<dbReference type="OrthoDB" id="8479922at2"/>
<dbReference type="Gene3D" id="1.20.120.330">
    <property type="entry name" value="Nucleotidyltransferases domain 2"/>
    <property type="match status" value="1"/>
</dbReference>
<evidence type="ECO:0000313" key="1">
    <source>
        <dbReference type="EMBL" id="SDX01955.1"/>
    </source>
</evidence>
<proteinExistence type="predicted"/>
<sequence length="198" mass="23614">MTEKEFWQIYEQYKEYTAGQLGSDVGKMMRNSDPLTTITLQTHLFVEEQMSEMLNKFMKEEITKKFSFNNKLNLLIGLDLISQNTYASINYFNEIRNDYSHHLDFKVSKKRLDKLLEKLTDSNNESYKKTVREHINNKIEFNERYRRAISLVSALINRDNLDFYNNFSEKSEAVLSYEKKKIINQLVENKFIDDTNND</sequence>
<name>A0A1H2YAG4_9BACI</name>
<dbReference type="EMBL" id="FNNC01000011">
    <property type="protein sequence ID" value="SDX01955.1"/>
    <property type="molecule type" value="Genomic_DNA"/>
</dbReference>
<dbReference type="AlphaFoldDB" id="A0A1H2YAG4"/>
<dbReference type="RefSeq" id="WP_091616846.1">
    <property type="nucleotide sequence ID" value="NZ_FNNC01000011.1"/>
</dbReference>
<dbReference type="Proteomes" id="UP000199488">
    <property type="component" value="Unassembled WGS sequence"/>
</dbReference>
<organism evidence="1 2">
    <name type="scientific">Marinococcus luteus</name>
    <dbReference type="NCBI Taxonomy" id="1122204"/>
    <lineage>
        <taxon>Bacteria</taxon>
        <taxon>Bacillati</taxon>
        <taxon>Bacillota</taxon>
        <taxon>Bacilli</taxon>
        <taxon>Bacillales</taxon>
        <taxon>Bacillaceae</taxon>
        <taxon>Marinococcus</taxon>
    </lineage>
</organism>
<gene>
    <name evidence="1" type="ORF">SAMN05421781_0019</name>
</gene>
<dbReference type="InterPro" id="IPR038026">
    <property type="entry name" value="MtlR-like_sf"/>
</dbReference>
<accession>A0A1H2YAG4</accession>
<keyword evidence="2" id="KW-1185">Reference proteome</keyword>
<dbReference type="SUPFAM" id="SSF158668">
    <property type="entry name" value="MtlR-like"/>
    <property type="match status" value="1"/>
</dbReference>
<protein>
    <submittedName>
        <fullName evidence="1">Uncharacterized protein</fullName>
    </submittedName>
</protein>